<dbReference type="AlphaFoldDB" id="A0A4P6MQK2"/>
<gene>
    <name evidence="3" type="ORF">EXU32_01140</name>
</gene>
<dbReference type="Pfam" id="PF00668">
    <property type="entry name" value="Condensation"/>
    <property type="match status" value="1"/>
</dbReference>
<evidence type="ECO:0000256" key="1">
    <source>
        <dbReference type="SAM" id="MobiDB-lite"/>
    </source>
</evidence>
<dbReference type="GO" id="GO:0008610">
    <property type="term" value="P:lipid biosynthetic process"/>
    <property type="evidence" value="ECO:0007669"/>
    <property type="project" value="UniProtKB-ARBA"/>
</dbReference>
<proteinExistence type="predicted"/>
<keyword evidence="4" id="KW-1185">Reference proteome</keyword>
<dbReference type="OrthoDB" id="9789603at2"/>
<feature type="compositionally biased region" description="Basic and acidic residues" evidence="1">
    <location>
        <begin position="38"/>
        <end position="51"/>
    </location>
</feature>
<dbReference type="Gene3D" id="3.30.559.30">
    <property type="entry name" value="Nonribosomal peptide synthetase, condensation domain"/>
    <property type="match status" value="1"/>
</dbReference>
<dbReference type="EMBL" id="CP036164">
    <property type="protein sequence ID" value="QBF44996.1"/>
    <property type="molecule type" value="Genomic_DNA"/>
</dbReference>
<name>A0A4P6MQK2_9MICO</name>
<evidence type="ECO:0000259" key="2">
    <source>
        <dbReference type="Pfam" id="PF00668"/>
    </source>
</evidence>
<evidence type="ECO:0000313" key="3">
    <source>
        <dbReference type="EMBL" id="QBF44996.1"/>
    </source>
</evidence>
<organism evidence="3 4">
    <name type="scientific">Janibacter limosus</name>
    <dbReference type="NCBI Taxonomy" id="53458"/>
    <lineage>
        <taxon>Bacteria</taxon>
        <taxon>Bacillati</taxon>
        <taxon>Actinomycetota</taxon>
        <taxon>Actinomycetes</taxon>
        <taxon>Micrococcales</taxon>
        <taxon>Intrasporangiaceae</taxon>
        <taxon>Janibacter</taxon>
    </lineage>
</organism>
<sequence>MTPCTLARQTLLGGDVTRWDLDATSLERWDASPLDQRPPSHDQLGRLHEDPDGSNRWSAWIGLSVLLPDATTETVGRTLTEWFRQHESLRSHLTLDDEQPHRRTLAPEHVDFTPIVLGGHDPEALRELLTREFHTRCRPTRRPACALFTVEVEHGHVLHAAFDHITFDGLSAYAAVGHIAGLHTAVVNEVHRPHTSPSHVDLAATEIAVCDDVDPADERLLPWRDFLRGGRIPAAPAASGIDPEGHYDHDLVRHDVCSGDVAAMLALQYSAEGIPTGMLWAAILMQALGDDVHVLMSTHGRPSSLWSDSVGWFAGVAPLSMSMPAGCDTSDWVLECVRTWREVASSSALPLGLVHRLLDVPISPQVVLSIIDGSRIEGHEWWQPLGSSIQLGDVPSSSQTHIWLTVVPEGVTLATRLPLAPGARDWLDAVADRFARLVESAAATPFALQQEVPA</sequence>
<feature type="region of interest" description="Disordered" evidence="1">
    <location>
        <begin position="30"/>
        <end position="51"/>
    </location>
</feature>
<dbReference type="KEGG" id="jli:EXU32_01140"/>
<dbReference type="Gene3D" id="3.30.559.10">
    <property type="entry name" value="Chloramphenicol acetyltransferase-like domain"/>
    <property type="match status" value="1"/>
</dbReference>
<reference evidence="3 4" key="1">
    <citation type="submission" date="2019-02" db="EMBL/GenBank/DDBJ databases">
        <title>Genomic data mining of an Antarctic deep-sea actinobacterium, Janibacterlimosus P3-3-X1.</title>
        <authorList>
            <person name="Liao L."/>
            <person name="Chen B."/>
        </authorList>
    </citation>
    <scope>NUCLEOTIDE SEQUENCE [LARGE SCALE GENOMIC DNA]</scope>
    <source>
        <strain evidence="3 4">P3-3-X1</strain>
    </source>
</reference>
<dbReference type="Proteomes" id="UP000290408">
    <property type="component" value="Chromosome"/>
</dbReference>
<dbReference type="RefSeq" id="WP_130628242.1">
    <property type="nucleotide sequence ID" value="NZ_CP036164.1"/>
</dbReference>
<dbReference type="STRING" id="1216970.GCA_001570985_01285"/>
<dbReference type="InterPro" id="IPR001242">
    <property type="entry name" value="Condensation_dom"/>
</dbReference>
<dbReference type="SUPFAM" id="SSF52777">
    <property type="entry name" value="CoA-dependent acyltransferases"/>
    <property type="match status" value="2"/>
</dbReference>
<feature type="domain" description="Condensation" evidence="2">
    <location>
        <begin position="72"/>
        <end position="361"/>
    </location>
</feature>
<evidence type="ECO:0000313" key="4">
    <source>
        <dbReference type="Proteomes" id="UP000290408"/>
    </source>
</evidence>
<protein>
    <recommendedName>
        <fullName evidence="2">Condensation domain-containing protein</fullName>
    </recommendedName>
</protein>
<dbReference type="InterPro" id="IPR023213">
    <property type="entry name" value="CAT-like_dom_sf"/>
</dbReference>
<accession>A0A4P6MQK2</accession>
<dbReference type="GO" id="GO:0003824">
    <property type="term" value="F:catalytic activity"/>
    <property type="evidence" value="ECO:0007669"/>
    <property type="project" value="InterPro"/>
</dbReference>